<evidence type="ECO:0000313" key="2">
    <source>
        <dbReference type="Proteomes" id="UP000823775"/>
    </source>
</evidence>
<reference evidence="1 2" key="1">
    <citation type="journal article" date="2021" name="BMC Genomics">
        <title>Datura genome reveals duplications of psychoactive alkaloid biosynthetic genes and high mutation rate following tissue culture.</title>
        <authorList>
            <person name="Rajewski A."/>
            <person name="Carter-House D."/>
            <person name="Stajich J."/>
            <person name="Litt A."/>
        </authorList>
    </citation>
    <scope>NUCLEOTIDE SEQUENCE [LARGE SCALE GENOMIC DNA]</scope>
    <source>
        <strain evidence="1">AR-01</strain>
    </source>
</reference>
<organism evidence="1 2">
    <name type="scientific">Datura stramonium</name>
    <name type="common">Jimsonweed</name>
    <name type="synonym">Common thornapple</name>
    <dbReference type="NCBI Taxonomy" id="4076"/>
    <lineage>
        <taxon>Eukaryota</taxon>
        <taxon>Viridiplantae</taxon>
        <taxon>Streptophyta</taxon>
        <taxon>Embryophyta</taxon>
        <taxon>Tracheophyta</taxon>
        <taxon>Spermatophyta</taxon>
        <taxon>Magnoliopsida</taxon>
        <taxon>eudicotyledons</taxon>
        <taxon>Gunneridae</taxon>
        <taxon>Pentapetalae</taxon>
        <taxon>asterids</taxon>
        <taxon>lamiids</taxon>
        <taxon>Solanales</taxon>
        <taxon>Solanaceae</taxon>
        <taxon>Solanoideae</taxon>
        <taxon>Datureae</taxon>
        <taxon>Datura</taxon>
    </lineage>
</organism>
<name>A0ABS8SSK4_DATST</name>
<keyword evidence="2" id="KW-1185">Reference proteome</keyword>
<accession>A0ABS8SSK4</accession>
<sequence length="135" mass="15453">MKSRCSVALDSTNISKNRYTDVLPSTVTSYNRREEEALMGISIASTMYLTHTDAKVQEDAKPDDDGMEKEDNDLHTIVETEKFDIENASNMQLDSYNPIPLQIEERVIDFEMENIASMWVHLNVIKLSQESFKVC</sequence>
<comment type="caution">
    <text evidence="1">The sequence shown here is derived from an EMBL/GenBank/DDBJ whole genome shotgun (WGS) entry which is preliminary data.</text>
</comment>
<evidence type="ECO:0000313" key="1">
    <source>
        <dbReference type="EMBL" id="MCD7461749.1"/>
    </source>
</evidence>
<gene>
    <name evidence="1" type="ORF">HAX54_047024</name>
</gene>
<protein>
    <submittedName>
        <fullName evidence="1">Uncharacterized protein</fullName>
    </submittedName>
</protein>
<proteinExistence type="predicted"/>
<dbReference type="EMBL" id="JACEIK010000751">
    <property type="protein sequence ID" value="MCD7461749.1"/>
    <property type="molecule type" value="Genomic_DNA"/>
</dbReference>
<dbReference type="Proteomes" id="UP000823775">
    <property type="component" value="Unassembled WGS sequence"/>
</dbReference>